<accession>A0A8H2K401</accession>
<comment type="subcellular location">
    <subcellularLocation>
        <location evidence="1 14">Cytoplasm</location>
    </subcellularLocation>
</comment>
<dbReference type="GO" id="GO:0008360">
    <property type="term" value="P:regulation of cell shape"/>
    <property type="evidence" value="ECO:0007669"/>
    <property type="project" value="UniProtKB-KW"/>
</dbReference>
<feature type="domain" description="Mur ligase central" evidence="17">
    <location>
        <begin position="119"/>
        <end position="294"/>
    </location>
</feature>
<evidence type="ECO:0000256" key="12">
    <source>
        <dbReference type="ARBA" id="ARBA00023316"/>
    </source>
</evidence>
<keyword evidence="5 14" id="KW-0436">Ligase</keyword>
<dbReference type="InterPro" id="IPR004101">
    <property type="entry name" value="Mur_ligase_C"/>
</dbReference>
<dbReference type="Proteomes" id="UP000316560">
    <property type="component" value="Unassembled WGS sequence"/>
</dbReference>
<evidence type="ECO:0000256" key="9">
    <source>
        <dbReference type="ARBA" id="ARBA00022960"/>
    </source>
</evidence>
<dbReference type="GO" id="GO:0009252">
    <property type="term" value="P:peptidoglycan biosynthetic process"/>
    <property type="evidence" value="ECO:0007669"/>
    <property type="project" value="UniProtKB-UniRule"/>
</dbReference>
<dbReference type="GO" id="GO:0005524">
    <property type="term" value="F:ATP binding"/>
    <property type="evidence" value="ECO:0007669"/>
    <property type="project" value="UniProtKB-UniRule"/>
</dbReference>
<dbReference type="RefSeq" id="WP_141989312.1">
    <property type="nucleotide sequence ID" value="NZ_VFRA01000001.1"/>
</dbReference>
<dbReference type="EC" id="6.3.2.8" evidence="3 14"/>
<evidence type="ECO:0000256" key="2">
    <source>
        <dbReference type="ARBA" id="ARBA00004752"/>
    </source>
</evidence>
<dbReference type="GO" id="GO:0008763">
    <property type="term" value="F:UDP-N-acetylmuramate-L-alanine ligase activity"/>
    <property type="evidence" value="ECO:0007669"/>
    <property type="project" value="UniProtKB-UniRule"/>
</dbReference>
<dbReference type="EMBL" id="VFRA01000001">
    <property type="protein sequence ID" value="TQO18740.1"/>
    <property type="molecule type" value="Genomic_DNA"/>
</dbReference>
<dbReference type="InterPro" id="IPR000713">
    <property type="entry name" value="Mur_ligase_N"/>
</dbReference>
<dbReference type="NCBIfam" id="TIGR01082">
    <property type="entry name" value="murC"/>
    <property type="match status" value="1"/>
</dbReference>
<comment type="caution">
    <text evidence="18">The sequence shown here is derived from an EMBL/GenBank/DDBJ whole genome shotgun (WGS) entry which is preliminary data.</text>
</comment>
<dbReference type="Gene3D" id="3.40.50.720">
    <property type="entry name" value="NAD(P)-binding Rossmann-like Domain"/>
    <property type="match status" value="1"/>
</dbReference>
<dbReference type="SUPFAM" id="SSF53623">
    <property type="entry name" value="MurD-like peptide ligases, catalytic domain"/>
    <property type="match status" value="1"/>
</dbReference>
<dbReference type="SUPFAM" id="SSF51984">
    <property type="entry name" value="MurCD N-terminal domain"/>
    <property type="match status" value="1"/>
</dbReference>
<keyword evidence="12 14" id="KW-0961">Cell wall biogenesis/degradation</keyword>
<keyword evidence="9 14" id="KW-0133">Cell shape</keyword>
<dbReference type="UniPathway" id="UPA00219"/>
<feature type="binding site" evidence="14">
    <location>
        <begin position="121"/>
        <end position="127"/>
    </location>
    <ligand>
        <name>ATP</name>
        <dbReference type="ChEBI" id="CHEBI:30616"/>
    </ligand>
</feature>
<evidence type="ECO:0000313" key="18">
    <source>
        <dbReference type="EMBL" id="TQO18740.1"/>
    </source>
</evidence>
<comment type="catalytic activity">
    <reaction evidence="13 14">
        <text>UDP-N-acetyl-alpha-D-muramate + L-alanine + ATP = UDP-N-acetyl-alpha-D-muramoyl-L-alanine + ADP + phosphate + H(+)</text>
        <dbReference type="Rhea" id="RHEA:23372"/>
        <dbReference type="ChEBI" id="CHEBI:15378"/>
        <dbReference type="ChEBI" id="CHEBI:30616"/>
        <dbReference type="ChEBI" id="CHEBI:43474"/>
        <dbReference type="ChEBI" id="CHEBI:57972"/>
        <dbReference type="ChEBI" id="CHEBI:70757"/>
        <dbReference type="ChEBI" id="CHEBI:83898"/>
        <dbReference type="ChEBI" id="CHEBI:456216"/>
        <dbReference type="EC" id="6.3.2.8"/>
    </reaction>
</comment>
<evidence type="ECO:0000313" key="19">
    <source>
        <dbReference type="Proteomes" id="UP000316560"/>
    </source>
</evidence>
<feature type="domain" description="Mur ligase C-terminal" evidence="16">
    <location>
        <begin position="317"/>
        <end position="445"/>
    </location>
</feature>
<keyword evidence="11 14" id="KW-0131">Cell cycle</keyword>
<dbReference type="AlphaFoldDB" id="A0A8H2K401"/>
<keyword evidence="10 14" id="KW-0573">Peptidoglycan synthesis</keyword>
<sequence length="482" mass="50180">MIFPDLTMALPGPLTSAHFVGIGGSGMSGIARMFLDAGIAVTGSDRSSNATIEALRAAGATINIGHDAAHLGSADALVYTGALWPDNPEYLAAVVRGIPVLHRSQALAWLVGDRRLVAVAGAHGKTTSTGMIITGLRELGSSPSFVNGGVIQGLGTSSGSGADDLFVVEADESDGSFLLYSTAIAVITNVDADHLDHYGSHEAFDDAFVEFAAGASEAVVVSSDDAGAIRVTNRLTHKNIVTFGEAEDATVRMHSLTTEGPVAFSIAVAGREARVQLSVPGRHNAVNATGAIAVLVSLGFELDGAVHAVSSFAGTQRRFELHAVVGGVSVYDDYAHHPTEVEAALSGARSVLGSGKLIAVHQPHLFSRTRDMATEFAEVYERLADHTVVLDVFGAREDPIPGVTGELVSSQFADATRVDFVPDWQLAALRVAELANEGDIVMTLSCGDVYRIIPQLVAALGDPGERVPVSPTVTDRVPSEEA</sequence>
<dbReference type="PANTHER" id="PTHR43445">
    <property type="entry name" value="UDP-N-ACETYLMURAMATE--L-ALANINE LIGASE-RELATED"/>
    <property type="match status" value="1"/>
</dbReference>
<evidence type="ECO:0000256" key="7">
    <source>
        <dbReference type="ARBA" id="ARBA00022741"/>
    </source>
</evidence>
<feature type="domain" description="Mur ligase N-terminal catalytic" evidence="15">
    <location>
        <begin position="18"/>
        <end position="113"/>
    </location>
</feature>
<keyword evidence="7 14" id="KW-0547">Nucleotide-binding</keyword>
<comment type="similarity">
    <text evidence="14">Belongs to the MurCDEF family.</text>
</comment>
<comment type="function">
    <text evidence="14">Cell wall formation.</text>
</comment>
<evidence type="ECO:0000256" key="1">
    <source>
        <dbReference type="ARBA" id="ARBA00004496"/>
    </source>
</evidence>
<evidence type="ECO:0000256" key="3">
    <source>
        <dbReference type="ARBA" id="ARBA00012211"/>
    </source>
</evidence>
<keyword evidence="6 14" id="KW-0132">Cell division</keyword>
<evidence type="ECO:0000256" key="4">
    <source>
        <dbReference type="ARBA" id="ARBA00022490"/>
    </source>
</evidence>
<dbReference type="InterPro" id="IPR013221">
    <property type="entry name" value="Mur_ligase_cen"/>
</dbReference>
<dbReference type="InterPro" id="IPR036565">
    <property type="entry name" value="Mur-like_cat_sf"/>
</dbReference>
<evidence type="ECO:0000256" key="10">
    <source>
        <dbReference type="ARBA" id="ARBA00022984"/>
    </source>
</evidence>
<dbReference type="Gene3D" id="3.90.190.20">
    <property type="entry name" value="Mur ligase, C-terminal domain"/>
    <property type="match status" value="1"/>
</dbReference>
<keyword evidence="4 14" id="KW-0963">Cytoplasm</keyword>
<name>A0A8H2K401_9MICO</name>
<dbReference type="InterPro" id="IPR005758">
    <property type="entry name" value="UDP-N-AcMur_Ala_ligase_MurC"/>
</dbReference>
<evidence type="ECO:0000256" key="11">
    <source>
        <dbReference type="ARBA" id="ARBA00023306"/>
    </source>
</evidence>
<dbReference type="OrthoDB" id="9804126at2"/>
<evidence type="ECO:0000256" key="6">
    <source>
        <dbReference type="ARBA" id="ARBA00022618"/>
    </source>
</evidence>
<protein>
    <recommendedName>
        <fullName evidence="3 14">UDP-N-acetylmuramate--L-alanine ligase</fullName>
        <ecNumber evidence="3 14">6.3.2.8</ecNumber>
    </recommendedName>
    <alternativeName>
        <fullName evidence="14">UDP-N-acetylmuramoyl-L-alanine synthetase</fullName>
    </alternativeName>
</protein>
<gene>
    <name evidence="14" type="primary">murC</name>
    <name evidence="18" type="ORF">FB472_0261</name>
</gene>
<dbReference type="Pfam" id="PF08245">
    <property type="entry name" value="Mur_ligase_M"/>
    <property type="match status" value="1"/>
</dbReference>
<dbReference type="SUPFAM" id="SSF53244">
    <property type="entry name" value="MurD-like peptide ligases, peptide-binding domain"/>
    <property type="match status" value="1"/>
</dbReference>
<evidence type="ECO:0000256" key="14">
    <source>
        <dbReference type="HAMAP-Rule" id="MF_00046"/>
    </source>
</evidence>
<dbReference type="InterPro" id="IPR050061">
    <property type="entry name" value="MurCDEF_pg_biosynth"/>
</dbReference>
<evidence type="ECO:0000259" key="17">
    <source>
        <dbReference type="Pfam" id="PF08245"/>
    </source>
</evidence>
<dbReference type="Pfam" id="PF01225">
    <property type="entry name" value="Mur_ligase"/>
    <property type="match status" value="1"/>
</dbReference>
<dbReference type="GO" id="GO:0051301">
    <property type="term" value="P:cell division"/>
    <property type="evidence" value="ECO:0007669"/>
    <property type="project" value="UniProtKB-KW"/>
</dbReference>
<proteinExistence type="inferred from homology"/>
<evidence type="ECO:0000259" key="16">
    <source>
        <dbReference type="Pfam" id="PF02875"/>
    </source>
</evidence>
<evidence type="ECO:0000259" key="15">
    <source>
        <dbReference type="Pfam" id="PF01225"/>
    </source>
</evidence>
<dbReference type="PANTHER" id="PTHR43445:SF3">
    <property type="entry name" value="UDP-N-ACETYLMURAMATE--L-ALANINE LIGASE"/>
    <property type="match status" value="1"/>
</dbReference>
<comment type="pathway">
    <text evidence="2 14">Cell wall biogenesis; peptidoglycan biosynthesis.</text>
</comment>
<reference evidence="18 19" key="1">
    <citation type="submission" date="2019-06" db="EMBL/GenBank/DDBJ databases">
        <title>Sequencing the genomes of 1000 actinobacteria strains.</title>
        <authorList>
            <person name="Klenk H.-P."/>
        </authorList>
    </citation>
    <scope>NUCLEOTIDE SEQUENCE [LARGE SCALE GENOMIC DNA]</scope>
    <source>
        <strain evidence="18 19">DSM 21947</strain>
    </source>
</reference>
<dbReference type="HAMAP" id="MF_00046">
    <property type="entry name" value="MurC"/>
    <property type="match status" value="1"/>
</dbReference>
<evidence type="ECO:0000256" key="13">
    <source>
        <dbReference type="ARBA" id="ARBA00047833"/>
    </source>
</evidence>
<keyword evidence="8 14" id="KW-0067">ATP-binding</keyword>
<evidence type="ECO:0000256" key="8">
    <source>
        <dbReference type="ARBA" id="ARBA00022840"/>
    </source>
</evidence>
<keyword evidence="19" id="KW-1185">Reference proteome</keyword>
<dbReference type="GO" id="GO:0071555">
    <property type="term" value="P:cell wall organization"/>
    <property type="evidence" value="ECO:0007669"/>
    <property type="project" value="UniProtKB-KW"/>
</dbReference>
<organism evidence="18 19">
    <name type="scientific">Rhodoglobus vestalii</name>
    <dbReference type="NCBI Taxonomy" id="193384"/>
    <lineage>
        <taxon>Bacteria</taxon>
        <taxon>Bacillati</taxon>
        <taxon>Actinomycetota</taxon>
        <taxon>Actinomycetes</taxon>
        <taxon>Micrococcales</taxon>
        <taxon>Microbacteriaceae</taxon>
        <taxon>Rhodoglobus</taxon>
    </lineage>
</organism>
<dbReference type="InterPro" id="IPR036615">
    <property type="entry name" value="Mur_ligase_C_dom_sf"/>
</dbReference>
<dbReference type="Pfam" id="PF02875">
    <property type="entry name" value="Mur_ligase_C"/>
    <property type="match status" value="1"/>
</dbReference>
<evidence type="ECO:0000256" key="5">
    <source>
        <dbReference type="ARBA" id="ARBA00022598"/>
    </source>
</evidence>
<dbReference type="GO" id="GO:0005737">
    <property type="term" value="C:cytoplasm"/>
    <property type="evidence" value="ECO:0007669"/>
    <property type="project" value="UniProtKB-SubCell"/>
</dbReference>
<dbReference type="Gene3D" id="3.40.1190.10">
    <property type="entry name" value="Mur-like, catalytic domain"/>
    <property type="match status" value="1"/>
</dbReference>